<keyword evidence="2" id="KW-1185">Reference proteome</keyword>
<dbReference type="EMBL" id="CAICTM010000628">
    <property type="protein sequence ID" value="CAB9514060.1"/>
    <property type="molecule type" value="Genomic_DNA"/>
</dbReference>
<organism evidence="1 2">
    <name type="scientific">Seminavis robusta</name>
    <dbReference type="NCBI Taxonomy" id="568900"/>
    <lineage>
        <taxon>Eukaryota</taxon>
        <taxon>Sar</taxon>
        <taxon>Stramenopiles</taxon>
        <taxon>Ochrophyta</taxon>
        <taxon>Bacillariophyta</taxon>
        <taxon>Bacillariophyceae</taxon>
        <taxon>Bacillariophycidae</taxon>
        <taxon>Naviculales</taxon>
        <taxon>Naviculaceae</taxon>
        <taxon>Seminavis</taxon>
    </lineage>
</organism>
<dbReference type="Proteomes" id="UP001153069">
    <property type="component" value="Unassembled WGS sequence"/>
</dbReference>
<gene>
    <name evidence="1" type="ORF">SEMRO_629_G178230.1</name>
</gene>
<evidence type="ECO:0000313" key="2">
    <source>
        <dbReference type="Proteomes" id="UP001153069"/>
    </source>
</evidence>
<accession>A0A9N8HJ21</accession>
<protein>
    <submittedName>
        <fullName evidence="1">Uncharacterized protein</fullName>
    </submittedName>
</protein>
<dbReference type="AlphaFoldDB" id="A0A9N8HJ21"/>
<comment type="caution">
    <text evidence="1">The sequence shown here is derived from an EMBL/GenBank/DDBJ whole genome shotgun (WGS) entry which is preliminary data.</text>
</comment>
<proteinExistence type="predicted"/>
<sequence length="241" mass="26610">MMRSALHVHLKVQEAVSMNQEGVNLLEECHSSQALKFFQGALRALHEIESTCTDALASSSIKSSDEHQSCVWSGSEIPHIQDDRFFVHNQALLIQLPQSTAGISLQTVRVSLAAVCFNMGLAFHLKGKLHNRRQRSCHEKAALCYAQALQYMEQTNSSSSAAPDVTMMTLLALNNQCQIHYQLRSLAQLQSGLERIRKLSLSMLWHCGPQRRPCGGRMILGELMINVLVSTNPGVETAAAA</sequence>
<evidence type="ECO:0000313" key="1">
    <source>
        <dbReference type="EMBL" id="CAB9514060.1"/>
    </source>
</evidence>
<name>A0A9N8HJ21_9STRA</name>
<reference evidence="1" key="1">
    <citation type="submission" date="2020-06" db="EMBL/GenBank/DDBJ databases">
        <authorList>
            <consortium name="Plant Systems Biology data submission"/>
        </authorList>
    </citation>
    <scope>NUCLEOTIDE SEQUENCE</scope>
    <source>
        <strain evidence="1">D6</strain>
    </source>
</reference>